<accession>J3KJU7</accession>
<dbReference type="EMBL" id="GG704911">
    <property type="protein sequence ID" value="EAS36392.3"/>
    <property type="molecule type" value="Genomic_DNA"/>
</dbReference>
<keyword evidence="2" id="KW-1185">Reference proteome</keyword>
<organism evidence="1 2">
    <name type="scientific">Coccidioides immitis (strain RS)</name>
    <name type="common">Valley fever fungus</name>
    <dbReference type="NCBI Taxonomy" id="246410"/>
    <lineage>
        <taxon>Eukaryota</taxon>
        <taxon>Fungi</taxon>
        <taxon>Dikarya</taxon>
        <taxon>Ascomycota</taxon>
        <taxon>Pezizomycotina</taxon>
        <taxon>Eurotiomycetes</taxon>
        <taxon>Eurotiomycetidae</taxon>
        <taxon>Onygenales</taxon>
        <taxon>Onygenaceae</taxon>
        <taxon>Coccidioides</taxon>
    </lineage>
</organism>
<evidence type="ECO:0000313" key="1">
    <source>
        <dbReference type="EMBL" id="EAS36392.3"/>
    </source>
</evidence>
<dbReference type="RefSeq" id="XP_001247975.2">
    <property type="nucleotide sequence ID" value="XM_001247974.2"/>
</dbReference>
<dbReference type="KEGG" id="cim:CIMG_12760"/>
<dbReference type="Proteomes" id="UP000001261">
    <property type="component" value="Unassembled WGS sequence"/>
</dbReference>
<dbReference type="GeneID" id="24164387"/>
<dbReference type="VEuPathDB" id="FungiDB:CIMG_12760"/>
<reference evidence="2" key="2">
    <citation type="journal article" date="2010" name="Genome Res.">
        <title>Population genomic sequencing of Coccidioides fungi reveals recent hybridization and transposon control.</title>
        <authorList>
            <person name="Neafsey D.E."/>
            <person name="Barker B.M."/>
            <person name="Sharpton T.J."/>
            <person name="Stajich J.E."/>
            <person name="Park D.J."/>
            <person name="Whiston E."/>
            <person name="Hung C.-Y."/>
            <person name="McMahan C."/>
            <person name="White J."/>
            <person name="Sykes S."/>
            <person name="Heiman D."/>
            <person name="Young S."/>
            <person name="Zeng Q."/>
            <person name="Abouelleil A."/>
            <person name="Aftuck L."/>
            <person name="Bessette D."/>
            <person name="Brown A."/>
            <person name="FitzGerald M."/>
            <person name="Lui A."/>
            <person name="Macdonald J.P."/>
            <person name="Priest M."/>
            <person name="Orbach M.J."/>
            <person name="Galgiani J.N."/>
            <person name="Kirkland T.N."/>
            <person name="Cole G.T."/>
            <person name="Birren B.W."/>
            <person name="Henn M.R."/>
            <person name="Taylor J.W."/>
            <person name="Rounsley S.D."/>
        </authorList>
    </citation>
    <scope>GENOME REANNOTATION</scope>
    <source>
        <strain evidence="2">RS</strain>
    </source>
</reference>
<dbReference type="AlphaFoldDB" id="J3KJU7"/>
<proteinExistence type="predicted"/>
<gene>
    <name evidence="1" type="ORF">CIMG_12760</name>
</gene>
<protein>
    <submittedName>
        <fullName evidence="1">Uncharacterized protein</fullName>
    </submittedName>
</protein>
<name>J3KJU7_COCIM</name>
<sequence length="60" mass="6756">MVSVGRDHFHDRSIDQYPQAGVIQEHPKKIRLNKRRVAKKPEGQALVIVSPGSLPDITLK</sequence>
<evidence type="ECO:0000313" key="2">
    <source>
        <dbReference type="Proteomes" id="UP000001261"/>
    </source>
</evidence>
<reference evidence="2" key="1">
    <citation type="journal article" date="2009" name="Genome Res.">
        <title>Comparative genomic analyses of the human fungal pathogens Coccidioides and their relatives.</title>
        <authorList>
            <person name="Sharpton T.J."/>
            <person name="Stajich J.E."/>
            <person name="Rounsley S.D."/>
            <person name="Gardner M.J."/>
            <person name="Wortman J.R."/>
            <person name="Jordar V.S."/>
            <person name="Maiti R."/>
            <person name="Kodira C.D."/>
            <person name="Neafsey D.E."/>
            <person name="Zeng Q."/>
            <person name="Hung C.-Y."/>
            <person name="McMahan C."/>
            <person name="Muszewska A."/>
            <person name="Grynberg M."/>
            <person name="Mandel M.A."/>
            <person name="Kellner E.M."/>
            <person name="Barker B.M."/>
            <person name="Galgiani J.N."/>
            <person name="Orbach M.J."/>
            <person name="Kirkland T.N."/>
            <person name="Cole G.T."/>
            <person name="Henn M.R."/>
            <person name="Birren B.W."/>
            <person name="Taylor J.W."/>
        </authorList>
    </citation>
    <scope>NUCLEOTIDE SEQUENCE [LARGE SCALE GENOMIC DNA]</scope>
    <source>
        <strain evidence="2">RS</strain>
    </source>
</reference>
<dbReference type="InParanoid" id="J3KJU7"/>